<evidence type="ECO:0000313" key="3">
    <source>
        <dbReference type="Proteomes" id="UP000006038"/>
    </source>
</evidence>
<proteinExistence type="predicted"/>
<reference evidence="2" key="2">
    <citation type="submission" date="2013-04" db="UniProtKB">
        <authorList>
            <consortium name="EnsemblPlants"/>
        </authorList>
    </citation>
    <scope>IDENTIFICATION</scope>
</reference>
<evidence type="ECO:0000256" key="1">
    <source>
        <dbReference type="ARBA" id="ARBA00013081"/>
    </source>
</evidence>
<dbReference type="Gramene" id="OB05G18940.1">
    <property type="protein sequence ID" value="OB05G18940.1"/>
    <property type="gene ID" value="OB05G18940"/>
</dbReference>
<dbReference type="EnsemblPlants" id="OB05G18940.1">
    <property type="protein sequence ID" value="OB05G18940.1"/>
    <property type="gene ID" value="OB05G18940"/>
</dbReference>
<accession>J3M5M0</accession>
<dbReference type="EC" id="3.1.3.16" evidence="1"/>
<organism evidence="2">
    <name type="scientific">Oryza brachyantha</name>
    <name type="common">malo sina</name>
    <dbReference type="NCBI Taxonomy" id="4533"/>
    <lineage>
        <taxon>Eukaryota</taxon>
        <taxon>Viridiplantae</taxon>
        <taxon>Streptophyta</taxon>
        <taxon>Embryophyta</taxon>
        <taxon>Tracheophyta</taxon>
        <taxon>Spermatophyta</taxon>
        <taxon>Magnoliopsida</taxon>
        <taxon>Liliopsida</taxon>
        <taxon>Poales</taxon>
        <taxon>Poaceae</taxon>
        <taxon>BOP clade</taxon>
        <taxon>Oryzoideae</taxon>
        <taxon>Oryzeae</taxon>
        <taxon>Oryzinae</taxon>
        <taxon>Oryza</taxon>
    </lineage>
</organism>
<dbReference type="Gene3D" id="3.60.40.10">
    <property type="entry name" value="PPM-type phosphatase domain"/>
    <property type="match status" value="1"/>
</dbReference>
<dbReference type="GO" id="GO:0004722">
    <property type="term" value="F:protein serine/threonine phosphatase activity"/>
    <property type="evidence" value="ECO:0007669"/>
    <property type="project" value="UniProtKB-EC"/>
</dbReference>
<sequence>MDSIRAYNRLILKNWPFLTGTGGSVLSSIYCLSKLYQKTSNFSSVVFTKFAFASKGSIQQELKCCYRLCWLSQKMSNTTKGLHTTKTLDSSAYYAQVIVCFILRDHLTASKNFSFPCASVQVVNCKATLSAFIISLRLKTSFRASCCEVHILGKPAQASDLYKANIGESCVVLASREATGMVAMQLIVVLNLDVPSEAERIKKCRGRVFALHDEPKVPRVWLSFDDALGLVMA</sequence>
<protein>
    <recommendedName>
        <fullName evidence="1">protein-serine/threonine phosphatase</fullName>
        <ecNumber evidence="1">3.1.3.16</ecNumber>
    </recommendedName>
</protein>
<evidence type="ECO:0000313" key="2">
    <source>
        <dbReference type="EnsemblPlants" id="OB05G18940.1"/>
    </source>
</evidence>
<dbReference type="InterPro" id="IPR036457">
    <property type="entry name" value="PPM-type-like_dom_sf"/>
</dbReference>
<dbReference type="HOGENOM" id="CLU_1191484_0_0_1"/>
<keyword evidence="3" id="KW-1185">Reference proteome</keyword>
<dbReference type="Proteomes" id="UP000006038">
    <property type="component" value="Chromosome 5"/>
</dbReference>
<dbReference type="eggNOG" id="KOG0698">
    <property type="taxonomic scope" value="Eukaryota"/>
</dbReference>
<name>J3M5M0_ORYBR</name>
<dbReference type="STRING" id="4533.J3M5M0"/>
<reference evidence="2" key="1">
    <citation type="journal article" date="2013" name="Nat. Commun.">
        <title>Whole-genome sequencing of Oryza brachyantha reveals mechanisms underlying Oryza genome evolution.</title>
        <authorList>
            <person name="Chen J."/>
            <person name="Huang Q."/>
            <person name="Gao D."/>
            <person name="Wang J."/>
            <person name="Lang Y."/>
            <person name="Liu T."/>
            <person name="Li B."/>
            <person name="Bai Z."/>
            <person name="Luis Goicoechea J."/>
            <person name="Liang C."/>
            <person name="Chen C."/>
            <person name="Zhang W."/>
            <person name="Sun S."/>
            <person name="Liao Y."/>
            <person name="Zhang X."/>
            <person name="Yang L."/>
            <person name="Song C."/>
            <person name="Wang M."/>
            <person name="Shi J."/>
            <person name="Liu G."/>
            <person name="Liu J."/>
            <person name="Zhou H."/>
            <person name="Zhou W."/>
            <person name="Yu Q."/>
            <person name="An N."/>
            <person name="Chen Y."/>
            <person name="Cai Q."/>
            <person name="Wang B."/>
            <person name="Liu B."/>
            <person name="Min J."/>
            <person name="Huang Y."/>
            <person name="Wu H."/>
            <person name="Li Z."/>
            <person name="Zhang Y."/>
            <person name="Yin Y."/>
            <person name="Song W."/>
            <person name="Jiang J."/>
            <person name="Jackson S.A."/>
            <person name="Wing R.A."/>
            <person name="Wang J."/>
            <person name="Chen M."/>
        </authorList>
    </citation>
    <scope>NUCLEOTIDE SEQUENCE [LARGE SCALE GENOMIC DNA]</scope>
    <source>
        <strain evidence="2">cv. IRGC 101232</strain>
    </source>
</reference>
<dbReference type="AlphaFoldDB" id="J3M5M0"/>